<evidence type="ECO:0000313" key="10">
    <source>
        <dbReference type="EMBL" id="NMV39860.1"/>
    </source>
</evidence>
<dbReference type="GO" id="GO:0006508">
    <property type="term" value="P:proteolysis"/>
    <property type="evidence" value="ECO:0007669"/>
    <property type="project" value="UniProtKB-KW"/>
</dbReference>
<keyword evidence="4 8" id="KW-0378">Hydrolase</keyword>
<dbReference type="SUPFAM" id="SSF143081">
    <property type="entry name" value="BB1717-like"/>
    <property type="match status" value="1"/>
</dbReference>
<gene>
    <name evidence="10" type="ORF">HGR00_18275</name>
</gene>
<comment type="caution">
    <text evidence="10">The sequence shown here is derived from an EMBL/GenBank/DDBJ whole genome shotgun (WGS) entry which is preliminary data.</text>
</comment>
<evidence type="ECO:0000256" key="6">
    <source>
        <dbReference type="ARBA" id="ARBA00023125"/>
    </source>
</evidence>
<dbReference type="Proteomes" id="UP000575469">
    <property type="component" value="Unassembled WGS sequence"/>
</dbReference>
<proteinExistence type="inferred from homology"/>
<dbReference type="PANTHER" id="PTHR13604">
    <property type="entry name" value="DC12-RELATED"/>
    <property type="match status" value="1"/>
</dbReference>
<dbReference type="GO" id="GO:0008233">
    <property type="term" value="F:peptidase activity"/>
    <property type="evidence" value="ECO:0007669"/>
    <property type="project" value="UniProtKB-KW"/>
</dbReference>
<dbReference type="Pfam" id="PF02586">
    <property type="entry name" value="SRAP"/>
    <property type="match status" value="1"/>
</dbReference>
<evidence type="ECO:0000256" key="9">
    <source>
        <dbReference type="SAM" id="MobiDB-lite"/>
    </source>
</evidence>
<evidence type="ECO:0000256" key="7">
    <source>
        <dbReference type="ARBA" id="ARBA00023239"/>
    </source>
</evidence>
<dbReference type="Gene3D" id="3.90.1680.10">
    <property type="entry name" value="SOS response associated peptidase-like"/>
    <property type="match status" value="1"/>
</dbReference>
<name>A0A848P2K0_9RALS</name>
<keyword evidence="2 8" id="KW-0645">Protease</keyword>
<dbReference type="GO" id="GO:0106300">
    <property type="term" value="P:protein-DNA covalent cross-linking repair"/>
    <property type="evidence" value="ECO:0007669"/>
    <property type="project" value="InterPro"/>
</dbReference>
<organism evidence="10 11">
    <name type="scientific">Ralstonia insidiosa</name>
    <dbReference type="NCBI Taxonomy" id="190721"/>
    <lineage>
        <taxon>Bacteria</taxon>
        <taxon>Pseudomonadati</taxon>
        <taxon>Pseudomonadota</taxon>
        <taxon>Betaproteobacteria</taxon>
        <taxon>Burkholderiales</taxon>
        <taxon>Burkholderiaceae</taxon>
        <taxon>Ralstonia</taxon>
    </lineage>
</organism>
<evidence type="ECO:0000313" key="11">
    <source>
        <dbReference type="Proteomes" id="UP000575469"/>
    </source>
</evidence>
<reference evidence="10 11" key="1">
    <citation type="submission" date="2020-04" db="EMBL/GenBank/DDBJ databases">
        <title>Ralstonia insidiosa genome sequencing and assembly.</title>
        <authorList>
            <person name="Martins R.C.R."/>
            <person name="Perdigao-Neto L.V."/>
            <person name="Levin A.S.S."/>
            <person name="Costa S.F."/>
        </authorList>
    </citation>
    <scope>NUCLEOTIDE SEQUENCE [LARGE SCALE GENOMIC DNA]</scope>
    <source>
        <strain evidence="10 11">5047</strain>
    </source>
</reference>
<keyword evidence="5" id="KW-0190">Covalent protein-DNA linkage</keyword>
<dbReference type="AlphaFoldDB" id="A0A848P2K0"/>
<keyword evidence="7" id="KW-0456">Lyase</keyword>
<keyword evidence="3" id="KW-0227">DNA damage</keyword>
<accession>A0A848P2K0</accession>
<evidence type="ECO:0000256" key="8">
    <source>
        <dbReference type="RuleBase" id="RU364100"/>
    </source>
</evidence>
<comment type="similarity">
    <text evidence="1 8">Belongs to the SOS response-associated peptidase family.</text>
</comment>
<evidence type="ECO:0000256" key="3">
    <source>
        <dbReference type="ARBA" id="ARBA00022763"/>
    </source>
</evidence>
<evidence type="ECO:0000256" key="2">
    <source>
        <dbReference type="ARBA" id="ARBA00022670"/>
    </source>
</evidence>
<dbReference type="EMBL" id="JABBZM010000017">
    <property type="protein sequence ID" value="NMV39860.1"/>
    <property type="molecule type" value="Genomic_DNA"/>
</dbReference>
<evidence type="ECO:0000256" key="5">
    <source>
        <dbReference type="ARBA" id="ARBA00023124"/>
    </source>
</evidence>
<dbReference type="RefSeq" id="WP_169340804.1">
    <property type="nucleotide sequence ID" value="NZ_JABBZM010000017.1"/>
</dbReference>
<dbReference type="PANTHER" id="PTHR13604:SF0">
    <property type="entry name" value="ABASIC SITE PROCESSING PROTEIN HMCES"/>
    <property type="match status" value="1"/>
</dbReference>
<sequence length="253" mass="28869">MCNDYTPSKREAVADLFDLEPPEIDWSGEAFQDRTAPIIRLNEAGRRECLVGTFGFVPQKHKPPAVKRLTTMNARAETLGEKRTFAPYWRKGNVCLLPASSVFEPNYEANGPSGPSIRYRIWLRDQADFAIAGMWRDWRNPDGSLDQYSFTLITLNADEHPVFNRMHKPFEADGVTPEEKRGVVMLHREFWDDWLACRDPDRARTFLNLYPASLMDCEPAPVPPRKKKLGGLQKTGEEARLGMQGQSDLFHQG</sequence>
<protein>
    <recommendedName>
        <fullName evidence="8">Abasic site processing protein</fullName>
        <ecNumber evidence="8">3.4.-.-</ecNumber>
    </recommendedName>
</protein>
<feature type="compositionally biased region" description="Polar residues" evidence="9">
    <location>
        <begin position="244"/>
        <end position="253"/>
    </location>
</feature>
<dbReference type="InterPro" id="IPR036590">
    <property type="entry name" value="SRAP-like"/>
</dbReference>
<evidence type="ECO:0000256" key="4">
    <source>
        <dbReference type="ARBA" id="ARBA00022801"/>
    </source>
</evidence>
<dbReference type="GO" id="GO:0016829">
    <property type="term" value="F:lyase activity"/>
    <property type="evidence" value="ECO:0007669"/>
    <property type="project" value="UniProtKB-KW"/>
</dbReference>
<evidence type="ECO:0000256" key="1">
    <source>
        <dbReference type="ARBA" id="ARBA00008136"/>
    </source>
</evidence>
<keyword evidence="6" id="KW-0238">DNA-binding</keyword>
<dbReference type="EC" id="3.4.-.-" evidence="8"/>
<dbReference type="GO" id="GO:0003697">
    <property type="term" value="F:single-stranded DNA binding"/>
    <property type="evidence" value="ECO:0007669"/>
    <property type="project" value="InterPro"/>
</dbReference>
<feature type="region of interest" description="Disordered" evidence="9">
    <location>
        <begin position="221"/>
        <end position="253"/>
    </location>
</feature>
<dbReference type="InterPro" id="IPR003738">
    <property type="entry name" value="SRAP"/>
</dbReference>